<evidence type="ECO:0000256" key="3">
    <source>
        <dbReference type="ARBA" id="ARBA00022777"/>
    </source>
</evidence>
<dbReference type="PROSITE" id="PS50011">
    <property type="entry name" value="PROTEIN_KINASE_DOM"/>
    <property type="match status" value="1"/>
</dbReference>
<dbReference type="Proteomes" id="UP001139648">
    <property type="component" value="Unassembled WGS sequence"/>
</dbReference>
<gene>
    <name evidence="8" type="ORF">HD597_003951</name>
</gene>
<name>A0A9X2GDK9_9ACTN</name>
<evidence type="ECO:0000256" key="1">
    <source>
        <dbReference type="ARBA" id="ARBA00022679"/>
    </source>
</evidence>
<organism evidence="8 9">
    <name type="scientific">Nonomuraea thailandensis</name>
    <dbReference type="NCBI Taxonomy" id="1188745"/>
    <lineage>
        <taxon>Bacteria</taxon>
        <taxon>Bacillati</taxon>
        <taxon>Actinomycetota</taxon>
        <taxon>Actinomycetes</taxon>
        <taxon>Streptosporangiales</taxon>
        <taxon>Streptosporangiaceae</taxon>
        <taxon>Nonomuraea</taxon>
    </lineage>
</organism>
<dbReference type="Gene3D" id="1.10.510.10">
    <property type="entry name" value="Transferase(Phosphotransferase) domain 1"/>
    <property type="match status" value="1"/>
</dbReference>
<evidence type="ECO:0000256" key="2">
    <source>
        <dbReference type="ARBA" id="ARBA00022741"/>
    </source>
</evidence>
<dbReference type="CDD" id="cd14014">
    <property type="entry name" value="STKc_PknB_like"/>
    <property type="match status" value="1"/>
</dbReference>
<dbReference type="InterPro" id="IPR011009">
    <property type="entry name" value="Kinase-like_dom_sf"/>
</dbReference>
<evidence type="ECO:0000259" key="7">
    <source>
        <dbReference type="PROSITE" id="PS50011"/>
    </source>
</evidence>
<proteinExistence type="predicted"/>
<evidence type="ECO:0000256" key="5">
    <source>
        <dbReference type="PROSITE-ProRule" id="PRU10141"/>
    </source>
</evidence>
<dbReference type="PROSITE" id="PS00107">
    <property type="entry name" value="PROTEIN_KINASE_ATP"/>
    <property type="match status" value="1"/>
</dbReference>
<keyword evidence="3 8" id="KW-0418">Kinase</keyword>
<dbReference type="PANTHER" id="PTHR43289">
    <property type="entry name" value="MITOGEN-ACTIVATED PROTEIN KINASE KINASE KINASE 20-RELATED"/>
    <property type="match status" value="1"/>
</dbReference>
<evidence type="ECO:0000256" key="4">
    <source>
        <dbReference type="ARBA" id="ARBA00022840"/>
    </source>
</evidence>
<dbReference type="EMBL" id="JAMZEB010000002">
    <property type="protein sequence ID" value="MCP2356931.1"/>
    <property type="molecule type" value="Genomic_DNA"/>
</dbReference>
<dbReference type="Gene3D" id="3.30.200.20">
    <property type="entry name" value="Phosphorylase Kinase, domain 1"/>
    <property type="match status" value="1"/>
</dbReference>
<dbReference type="SUPFAM" id="SSF56112">
    <property type="entry name" value="Protein kinase-like (PK-like)"/>
    <property type="match status" value="1"/>
</dbReference>
<dbReference type="PROSITE" id="PS00108">
    <property type="entry name" value="PROTEIN_KINASE_ST"/>
    <property type="match status" value="1"/>
</dbReference>
<comment type="caution">
    <text evidence="8">The sequence shown here is derived from an EMBL/GenBank/DDBJ whole genome shotgun (WGS) entry which is preliminary data.</text>
</comment>
<dbReference type="PANTHER" id="PTHR43289:SF34">
    <property type="entry name" value="SERINE_THREONINE-PROTEIN KINASE YBDM-RELATED"/>
    <property type="match status" value="1"/>
</dbReference>
<keyword evidence="1" id="KW-0808">Transferase</keyword>
<sequence length="486" mass="51238">MSDETRRIGPYTIIKRLGQGGMGTVYLARLGDSPPVALKVLNPGTDDGFERRFTREVEAARRVARFCTAPVLDAGLDGQSAYIVTEYVDGPDLATAIRDGAPMSGANLEALAVGVATALVAIHQAGIVHRDLKPANILLSSIGPRVIDFGIAQFMTPDATKSASIVGTPAYMSPEQAGGEPVTAASDVFAWGGVVVYAATGKPPFGVGGPPEVLYRVVHYAPDLSNLDGRLYPLVEQALAKDPARRPTSQQLLDRLLGRESINVAAATNLVSQSWEQQAVRQPARAPSRWRWVRPAAAIAAALLVSAVTATVLLQSNSPGSSGASGGTSPLAQVTTAGPAPAHVHTTTGLAARDTYIENANGRRIPVHVSIDKLTREFDQTRLEWTVENIGAPGDKADLAHLLGGGESWSVHGITIRPDGSNKSSHPDTEDGVCSCTYWYSYANAIDAGESLQFFATFRGLPEADSADLNLLGLGRYRGVPIEGSS</sequence>
<protein>
    <submittedName>
        <fullName evidence="8">Serine/threonine protein kinase</fullName>
    </submittedName>
</protein>
<dbReference type="RefSeq" id="WP_253744089.1">
    <property type="nucleotide sequence ID" value="NZ_BAABKA010000063.1"/>
</dbReference>
<reference evidence="8" key="1">
    <citation type="submission" date="2022-06" db="EMBL/GenBank/DDBJ databases">
        <title>Sequencing the genomes of 1000 actinobacteria strains.</title>
        <authorList>
            <person name="Klenk H.-P."/>
        </authorList>
    </citation>
    <scope>NUCLEOTIDE SEQUENCE</scope>
    <source>
        <strain evidence="8">DSM 46694</strain>
    </source>
</reference>
<keyword evidence="8" id="KW-0723">Serine/threonine-protein kinase</keyword>
<evidence type="ECO:0000313" key="9">
    <source>
        <dbReference type="Proteomes" id="UP001139648"/>
    </source>
</evidence>
<evidence type="ECO:0000256" key="6">
    <source>
        <dbReference type="SAM" id="MobiDB-lite"/>
    </source>
</evidence>
<dbReference type="SMART" id="SM00220">
    <property type="entry name" value="S_TKc"/>
    <property type="match status" value="1"/>
</dbReference>
<keyword evidence="2 5" id="KW-0547">Nucleotide-binding</keyword>
<dbReference type="InterPro" id="IPR000719">
    <property type="entry name" value="Prot_kinase_dom"/>
</dbReference>
<accession>A0A9X2GDK9</accession>
<dbReference type="AlphaFoldDB" id="A0A9X2GDK9"/>
<feature type="region of interest" description="Disordered" evidence="6">
    <location>
        <begin position="318"/>
        <end position="344"/>
    </location>
</feature>
<keyword evidence="9" id="KW-1185">Reference proteome</keyword>
<dbReference type="InterPro" id="IPR008271">
    <property type="entry name" value="Ser/Thr_kinase_AS"/>
</dbReference>
<keyword evidence="4 5" id="KW-0067">ATP-binding</keyword>
<dbReference type="Pfam" id="PF00069">
    <property type="entry name" value="Pkinase"/>
    <property type="match status" value="1"/>
</dbReference>
<dbReference type="InterPro" id="IPR017441">
    <property type="entry name" value="Protein_kinase_ATP_BS"/>
</dbReference>
<feature type="domain" description="Protein kinase" evidence="7">
    <location>
        <begin position="11"/>
        <end position="262"/>
    </location>
</feature>
<feature type="binding site" evidence="5">
    <location>
        <position position="39"/>
    </location>
    <ligand>
        <name>ATP</name>
        <dbReference type="ChEBI" id="CHEBI:30616"/>
    </ligand>
</feature>
<dbReference type="GO" id="GO:0004674">
    <property type="term" value="F:protein serine/threonine kinase activity"/>
    <property type="evidence" value="ECO:0007669"/>
    <property type="project" value="UniProtKB-KW"/>
</dbReference>
<dbReference type="GO" id="GO:0005524">
    <property type="term" value="F:ATP binding"/>
    <property type="evidence" value="ECO:0007669"/>
    <property type="project" value="UniProtKB-UniRule"/>
</dbReference>
<evidence type="ECO:0000313" key="8">
    <source>
        <dbReference type="EMBL" id="MCP2356931.1"/>
    </source>
</evidence>